<evidence type="ECO:0000313" key="1">
    <source>
        <dbReference type="EMBL" id="CAK9881710.1"/>
    </source>
</evidence>
<dbReference type="SUPFAM" id="SSF48452">
    <property type="entry name" value="TPR-like"/>
    <property type="match status" value="1"/>
</dbReference>
<organism evidence="1 2">
    <name type="scientific">Sphagnum jensenii</name>
    <dbReference type="NCBI Taxonomy" id="128206"/>
    <lineage>
        <taxon>Eukaryota</taxon>
        <taxon>Viridiplantae</taxon>
        <taxon>Streptophyta</taxon>
        <taxon>Embryophyta</taxon>
        <taxon>Bryophyta</taxon>
        <taxon>Sphagnophytina</taxon>
        <taxon>Sphagnopsida</taxon>
        <taxon>Sphagnales</taxon>
        <taxon>Sphagnaceae</taxon>
        <taxon>Sphagnum</taxon>
    </lineage>
</organism>
<accession>A0ABP1BZ10</accession>
<dbReference type="Proteomes" id="UP001497522">
    <property type="component" value="Chromosome 8"/>
</dbReference>
<dbReference type="InterPro" id="IPR011990">
    <property type="entry name" value="TPR-like_helical_dom_sf"/>
</dbReference>
<dbReference type="EMBL" id="OZ023709">
    <property type="protein sequence ID" value="CAK9881710.1"/>
    <property type="molecule type" value="Genomic_DNA"/>
</dbReference>
<sequence>MEAAATAVTPPSLREQGNALFKEKNYLITAAVYTQAIKADPENAAVYSASTVSDKQLEKVNGSKSTTASEEQQLDVARTFQNSLPVVGIDEVVCS</sequence>
<dbReference type="Gene3D" id="1.25.40.10">
    <property type="entry name" value="Tetratricopeptide repeat domain"/>
    <property type="match status" value="1"/>
</dbReference>
<evidence type="ECO:0000313" key="2">
    <source>
        <dbReference type="Proteomes" id="UP001497522"/>
    </source>
</evidence>
<reference evidence="1" key="1">
    <citation type="submission" date="2024-03" db="EMBL/GenBank/DDBJ databases">
        <authorList>
            <consortium name="ELIXIR-Norway"/>
            <consortium name="Elixir Norway"/>
        </authorList>
    </citation>
    <scope>NUCLEOTIDE SEQUENCE</scope>
</reference>
<name>A0ABP1BZ10_9BRYO</name>
<protein>
    <submittedName>
        <fullName evidence="1">Uncharacterized protein</fullName>
    </submittedName>
</protein>
<keyword evidence="2" id="KW-1185">Reference proteome</keyword>
<gene>
    <name evidence="1" type="ORF">CSSPJE1EN2_LOCUS23066</name>
</gene>
<proteinExistence type="predicted"/>